<evidence type="ECO:0000256" key="2">
    <source>
        <dbReference type="RuleBase" id="RU102079"/>
    </source>
</evidence>
<feature type="domain" description="Galectin" evidence="3">
    <location>
        <begin position="4"/>
        <end position="135"/>
    </location>
</feature>
<dbReference type="InterPro" id="IPR013320">
    <property type="entry name" value="ConA-like_dom_sf"/>
</dbReference>
<dbReference type="Pfam" id="PF00337">
    <property type="entry name" value="Gal-bind_lectin"/>
    <property type="match status" value="1"/>
</dbReference>
<proteinExistence type="predicted"/>
<dbReference type="OrthoDB" id="8443340at2759"/>
<dbReference type="SMART" id="SM00908">
    <property type="entry name" value="Gal-bind_lectin"/>
    <property type="match status" value="1"/>
</dbReference>
<dbReference type="GeneID" id="107099565"/>
<dbReference type="PROSITE" id="PS51304">
    <property type="entry name" value="GALECTIN"/>
    <property type="match status" value="1"/>
</dbReference>
<dbReference type="AlphaFoldDB" id="A0A3Q2CUW6"/>
<accession>A0A3Q2CUW6</accession>
<dbReference type="Gene3D" id="2.60.120.200">
    <property type="match status" value="1"/>
</dbReference>
<dbReference type="GeneTree" id="ENSGT00940000155025"/>
<evidence type="ECO:0000313" key="5">
    <source>
        <dbReference type="Proteomes" id="UP000265020"/>
    </source>
</evidence>
<sequence>MSKGMEVRNMSFKVGQTMTVTGVCKPEAGTFAVNIGLDAENLAIHLNPRFNWEGKRNAIVCNCYRDGTWSDEQNHECFPFQQGKEFKIVIQFTQTGFMMKLCDSSTINFPNHLGANKYTFFSFTEDAHIISIEVK</sequence>
<dbReference type="Proteomes" id="UP000265020">
    <property type="component" value="Unassembled WGS sequence"/>
</dbReference>
<dbReference type="CDD" id="cd00070">
    <property type="entry name" value="GLECT"/>
    <property type="match status" value="1"/>
</dbReference>
<dbReference type="GO" id="GO:0043236">
    <property type="term" value="F:laminin binding"/>
    <property type="evidence" value="ECO:0007669"/>
    <property type="project" value="TreeGrafter"/>
</dbReference>
<keyword evidence="5" id="KW-1185">Reference proteome</keyword>
<dbReference type="SUPFAM" id="SSF49899">
    <property type="entry name" value="Concanavalin A-like lectins/glucanases"/>
    <property type="match status" value="1"/>
</dbReference>
<reference evidence="4" key="2">
    <citation type="submission" date="2025-09" db="UniProtKB">
        <authorList>
            <consortium name="Ensembl"/>
        </authorList>
    </citation>
    <scope>IDENTIFICATION</scope>
</reference>
<organism evidence="4 5">
    <name type="scientific">Cyprinodon variegatus</name>
    <name type="common">Sheepshead minnow</name>
    <dbReference type="NCBI Taxonomy" id="28743"/>
    <lineage>
        <taxon>Eukaryota</taxon>
        <taxon>Metazoa</taxon>
        <taxon>Chordata</taxon>
        <taxon>Craniata</taxon>
        <taxon>Vertebrata</taxon>
        <taxon>Euteleostomi</taxon>
        <taxon>Actinopterygii</taxon>
        <taxon>Neopterygii</taxon>
        <taxon>Teleostei</taxon>
        <taxon>Neoteleostei</taxon>
        <taxon>Acanthomorphata</taxon>
        <taxon>Ovalentaria</taxon>
        <taxon>Atherinomorphae</taxon>
        <taxon>Cyprinodontiformes</taxon>
        <taxon>Cyprinodontidae</taxon>
        <taxon>Cyprinodon</taxon>
    </lineage>
</organism>
<keyword evidence="1 2" id="KW-0430">Lectin</keyword>
<dbReference type="InterPro" id="IPR044156">
    <property type="entry name" value="Galectin-like"/>
</dbReference>
<protein>
    <recommendedName>
        <fullName evidence="2">Galectin</fullName>
    </recommendedName>
</protein>
<dbReference type="GO" id="GO:0016936">
    <property type="term" value="F:galactoside binding"/>
    <property type="evidence" value="ECO:0007669"/>
    <property type="project" value="TreeGrafter"/>
</dbReference>
<dbReference type="FunFam" id="2.60.120.200:FF:000021">
    <property type="entry name" value="Galectin"/>
    <property type="match status" value="1"/>
</dbReference>
<dbReference type="KEGG" id="cvg:107099565"/>
<dbReference type="PANTHER" id="PTHR11346:SF112">
    <property type="entry name" value="GALECTIN"/>
    <property type="match status" value="1"/>
</dbReference>
<dbReference type="PANTHER" id="PTHR11346">
    <property type="entry name" value="GALECTIN"/>
    <property type="match status" value="1"/>
</dbReference>
<dbReference type="OMA" id="YIHINPR"/>
<dbReference type="RefSeq" id="XP_015253229.1">
    <property type="nucleotide sequence ID" value="XM_015397743.1"/>
</dbReference>
<dbReference type="Ensembl" id="ENSCVAT00000015941.1">
    <property type="protein sequence ID" value="ENSCVAP00000009522.1"/>
    <property type="gene ID" value="ENSCVAG00000011480.1"/>
</dbReference>
<name>A0A3Q2CUW6_CYPVA</name>
<dbReference type="InterPro" id="IPR001079">
    <property type="entry name" value="Galectin_CRD"/>
</dbReference>
<dbReference type="GO" id="GO:0005615">
    <property type="term" value="C:extracellular space"/>
    <property type="evidence" value="ECO:0007669"/>
    <property type="project" value="TreeGrafter"/>
</dbReference>
<evidence type="ECO:0000256" key="1">
    <source>
        <dbReference type="ARBA" id="ARBA00022734"/>
    </source>
</evidence>
<evidence type="ECO:0000313" key="4">
    <source>
        <dbReference type="Ensembl" id="ENSCVAP00000009522.1"/>
    </source>
</evidence>
<evidence type="ECO:0000259" key="3">
    <source>
        <dbReference type="PROSITE" id="PS51304"/>
    </source>
</evidence>
<dbReference type="SMART" id="SM00276">
    <property type="entry name" value="GLECT"/>
    <property type="match status" value="1"/>
</dbReference>
<reference evidence="4" key="1">
    <citation type="submission" date="2025-08" db="UniProtKB">
        <authorList>
            <consortium name="Ensembl"/>
        </authorList>
    </citation>
    <scope>IDENTIFICATION</scope>
</reference>
<dbReference type="GO" id="GO:0030246">
    <property type="term" value="F:carbohydrate binding"/>
    <property type="evidence" value="ECO:0007669"/>
    <property type="project" value="UniProtKB-UniRule"/>
</dbReference>